<dbReference type="AlphaFoldDB" id="A0A1W6CXX2"/>
<feature type="domain" description="Response regulatory" evidence="4">
    <location>
        <begin position="8"/>
        <end position="122"/>
    </location>
</feature>
<keyword evidence="1 3" id="KW-0238">DNA-binding</keyword>
<feature type="domain" description="OmpR/PhoB-type" evidence="5">
    <location>
        <begin position="130"/>
        <end position="227"/>
    </location>
</feature>
<dbReference type="Gene3D" id="1.10.10.10">
    <property type="entry name" value="Winged helix-like DNA-binding domain superfamily/Winged helix DNA-binding domain"/>
    <property type="match status" value="1"/>
</dbReference>
<dbReference type="GO" id="GO:0032993">
    <property type="term" value="C:protein-DNA complex"/>
    <property type="evidence" value="ECO:0007669"/>
    <property type="project" value="TreeGrafter"/>
</dbReference>
<dbReference type="RefSeq" id="WP_085377829.1">
    <property type="nucleotide sequence ID" value="NZ_CP020612.1"/>
</dbReference>
<evidence type="ECO:0000313" key="7">
    <source>
        <dbReference type="Proteomes" id="UP000193017"/>
    </source>
</evidence>
<dbReference type="GO" id="GO:0006355">
    <property type="term" value="P:regulation of DNA-templated transcription"/>
    <property type="evidence" value="ECO:0007669"/>
    <property type="project" value="InterPro"/>
</dbReference>
<dbReference type="InterPro" id="IPR011006">
    <property type="entry name" value="CheY-like_superfamily"/>
</dbReference>
<keyword evidence="7" id="KW-1185">Reference proteome</keyword>
<evidence type="ECO:0000259" key="5">
    <source>
        <dbReference type="PROSITE" id="PS51755"/>
    </source>
</evidence>
<evidence type="ECO:0000256" key="1">
    <source>
        <dbReference type="ARBA" id="ARBA00023125"/>
    </source>
</evidence>
<evidence type="ECO:0008006" key="8">
    <source>
        <dbReference type="Google" id="ProtNLM"/>
    </source>
</evidence>
<dbReference type="PROSITE" id="PS50110">
    <property type="entry name" value="RESPONSE_REGULATORY"/>
    <property type="match status" value="1"/>
</dbReference>
<dbReference type="EMBL" id="CP020612">
    <property type="protein sequence ID" value="ARJ69713.1"/>
    <property type="molecule type" value="Genomic_DNA"/>
</dbReference>
<gene>
    <name evidence="6" type="ORF">B0A89_08850</name>
</gene>
<dbReference type="PROSITE" id="PS51755">
    <property type="entry name" value="OMPR_PHOB"/>
    <property type="match status" value="1"/>
</dbReference>
<dbReference type="SMART" id="SM00862">
    <property type="entry name" value="Trans_reg_C"/>
    <property type="match status" value="1"/>
</dbReference>
<protein>
    <recommendedName>
        <fullName evidence="8">DNA-binding response regulator</fullName>
    </recommendedName>
</protein>
<dbReference type="SUPFAM" id="SSF46894">
    <property type="entry name" value="C-terminal effector domain of the bipartite response regulators"/>
    <property type="match status" value="1"/>
</dbReference>
<dbReference type="InterPro" id="IPR016032">
    <property type="entry name" value="Sig_transdc_resp-reg_C-effctor"/>
</dbReference>
<dbReference type="GO" id="GO:0000976">
    <property type="term" value="F:transcription cis-regulatory region binding"/>
    <property type="evidence" value="ECO:0007669"/>
    <property type="project" value="TreeGrafter"/>
</dbReference>
<dbReference type="InterPro" id="IPR036388">
    <property type="entry name" value="WH-like_DNA-bd_sf"/>
</dbReference>
<dbReference type="SUPFAM" id="SSF52172">
    <property type="entry name" value="CheY-like"/>
    <property type="match status" value="1"/>
</dbReference>
<keyword evidence="2" id="KW-0597">Phosphoprotein</keyword>
<feature type="modified residue" description="4-aspartylphosphate" evidence="2">
    <location>
        <position position="57"/>
    </location>
</feature>
<dbReference type="Pfam" id="PF00072">
    <property type="entry name" value="Response_reg"/>
    <property type="match status" value="1"/>
</dbReference>
<dbReference type="SMART" id="SM00448">
    <property type="entry name" value="REC"/>
    <property type="match status" value="1"/>
</dbReference>
<evidence type="ECO:0000256" key="3">
    <source>
        <dbReference type="PROSITE-ProRule" id="PRU01091"/>
    </source>
</evidence>
<dbReference type="PANTHER" id="PTHR48111:SF59">
    <property type="entry name" value="TRANSCRIPTIONAL REGULATORY PROTEIN BAER"/>
    <property type="match status" value="1"/>
</dbReference>
<dbReference type="KEGG" id="pcon:B0A89_08850"/>
<dbReference type="PANTHER" id="PTHR48111">
    <property type="entry name" value="REGULATOR OF RPOS"/>
    <property type="match status" value="1"/>
</dbReference>
<dbReference type="CDD" id="cd17574">
    <property type="entry name" value="REC_OmpR"/>
    <property type="match status" value="1"/>
</dbReference>
<accession>A0A1W6CXX2</accession>
<feature type="DNA-binding region" description="OmpR/PhoB-type" evidence="3">
    <location>
        <begin position="130"/>
        <end position="227"/>
    </location>
</feature>
<proteinExistence type="predicted"/>
<dbReference type="STRING" id="1945662.B0A89_08850"/>
<dbReference type="Gene3D" id="3.40.50.2300">
    <property type="match status" value="1"/>
</dbReference>
<sequence length="227" mass="24709">MDANPHALILIVEDEAEIALILSRYLEAAGYRTLSARDGEQALALTQTLRPDLMLLDMNIPRRDGFQVLSALRARNDSLPVIVVSALAEDVDKLSALRIGADDYVTKPFNPKEIVARVAAVLRRMRPAAEAGMRVGNLLLDPLARRVTAEGVDAALTESEYRLMSVLMGQPGRAFSRGELLDAAMDDSDALERTVDSHISHLRAKLAAVGAGPRVVNLRGFGYRLDP</sequence>
<dbReference type="CDD" id="cd00383">
    <property type="entry name" value="trans_reg_C"/>
    <property type="match status" value="1"/>
</dbReference>
<evidence type="ECO:0000259" key="4">
    <source>
        <dbReference type="PROSITE" id="PS50110"/>
    </source>
</evidence>
<dbReference type="Gene3D" id="6.10.250.690">
    <property type="match status" value="1"/>
</dbReference>
<dbReference type="InterPro" id="IPR001867">
    <property type="entry name" value="OmpR/PhoB-type_DNA-bd"/>
</dbReference>
<dbReference type="OrthoDB" id="9801602at2"/>
<dbReference type="Proteomes" id="UP000193017">
    <property type="component" value="Chromosome"/>
</dbReference>
<dbReference type="Pfam" id="PF00486">
    <property type="entry name" value="Trans_reg_C"/>
    <property type="match status" value="1"/>
</dbReference>
<dbReference type="InterPro" id="IPR001789">
    <property type="entry name" value="Sig_transdc_resp-reg_receiver"/>
</dbReference>
<evidence type="ECO:0000313" key="6">
    <source>
        <dbReference type="EMBL" id="ARJ69713.1"/>
    </source>
</evidence>
<dbReference type="InterPro" id="IPR039420">
    <property type="entry name" value="WalR-like"/>
</dbReference>
<name>A0A1W6CXX2_9RHOB</name>
<organism evidence="6 7">
    <name type="scientific">Paracoccus contaminans</name>
    <dbReference type="NCBI Taxonomy" id="1945662"/>
    <lineage>
        <taxon>Bacteria</taxon>
        <taxon>Pseudomonadati</taxon>
        <taxon>Pseudomonadota</taxon>
        <taxon>Alphaproteobacteria</taxon>
        <taxon>Rhodobacterales</taxon>
        <taxon>Paracoccaceae</taxon>
        <taxon>Paracoccus</taxon>
    </lineage>
</organism>
<dbReference type="GO" id="GO:0005829">
    <property type="term" value="C:cytosol"/>
    <property type="evidence" value="ECO:0007669"/>
    <property type="project" value="TreeGrafter"/>
</dbReference>
<evidence type="ECO:0000256" key="2">
    <source>
        <dbReference type="PROSITE-ProRule" id="PRU00169"/>
    </source>
</evidence>
<reference evidence="6 7" key="1">
    <citation type="submission" date="2017-03" db="EMBL/GenBank/DDBJ databases">
        <title>Genome sequence of Paracoccus contaminans isolated from a water microcosm.</title>
        <authorList>
            <person name="Aurass P."/>
            <person name="Karste S."/>
            <person name="Trost E."/>
            <person name="Glaeser S.P."/>
            <person name="Kaempfer P."/>
            <person name="Flieger A."/>
        </authorList>
    </citation>
    <scope>NUCLEOTIDE SEQUENCE [LARGE SCALE GENOMIC DNA]</scope>
    <source>
        <strain evidence="7">RKI 16-01929T\LMG 29738T\CCM 8701T\CIP 111112T</strain>
    </source>
</reference>
<dbReference type="GO" id="GO:0000156">
    <property type="term" value="F:phosphorelay response regulator activity"/>
    <property type="evidence" value="ECO:0007669"/>
    <property type="project" value="TreeGrafter"/>
</dbReference>